<keyword evidence="2" id="KW-1185">Reference proteome</keyword>
<evidence type="ECO:0000313" key="1">
    <source>
        <dbReference type="EMBL" id="KAK1859948.1"/>
    </source>
</evidence>
<accession>A0ACC3BQQ7</accession>
<reference evidence="1" key="1">
    <citation type="submission" date="2019-11" db="EMBL/GenBank/DDBJ databases">
        <title>Nori genome reveals adaptations in red seaweeds to the harsh intertidal environment.</title>
        <authorList>
            <person name="Wang D."/>
            <person name="Mao Y."/>
        </authorList>
    </citation>
    <scope>NUCLEOTIDE SEQUENCE</scope>
    <source>
        <tissue evidence="1">Gametophyte</tissue>
    </source>
</reference>
<comment type="caution">
    <text evidence="1">The sequence shown here is derived from an EMBL/GenBank/DDBJ whole genome shotgun (WGS) entry which is preliminary data.</text>
</comment>
<dbReference type="Proteomes" id="UP000798662">
    <property type="component" value="Chromosome 1"/>
</dbReference>
<evidence type="ECO:0000313" key="2">
    <source>
        <dbReference type="Proteomes" id="UP000798662"/>
    </source>
</evidence>
<name>A0ACC3BQQ7_PYRYE</name>
<sequence length="823" mass="84949">MASYQRLAPSRAALMGVAAAAAAAAASAAMAVAAAADGGTAAGGGAPLEPYASCSDLLNGIRAEAIARVGPYGMRSGGGGGPVFPVAVSEPETAFADDSGVAADSAGASGARAKGGGGEAGVDFSGTNEQVEGVAEADIVKTDGETVYALRGRSLRVVTTANGGAAGVETGVLTLSEYPDDMLLGGAGGGRLLIMASSYGELVPTPMPTPFGRKPRPIPVDVEELPASAVPSEPEEEALVTEAEEGEVAADAISDAPAVRVGEDADKDQDDDAAETAAEEEDDAAAETAAAEASDCADGDADGVKLPPGAVPTRAPRPHQGSITIVYTVDVSDGRAPKLVSTTRLQGRYLSSRSVDGVARLVIASAPPADLPYTSPGVRPRPGRFVRGLSEAEAQAANRALIAGTVLEDWFPRFRTAPAAGVRGGVTTGFVASCASTYRPASFSGFDLLSIVTLPLAADAPGTSLGRGTAVFAGGDTVYSSVGSVYVTTTNYQEPFPVVPFDGRIVPVPDSDGAAYNTSIHQFAVDDGTVGATYVGSGVVAGSVLNQFSMHEAGGTFFIATTLGAPWWRSRNTSVSEITSFRRADGAPADAPSPLVQVGKVGDLGRGERIYAVRYIGDVAYVVTFRQVDPLYIISLADPTDLVATGELKIPGFSTYLHPLDGGRLLGVGQDADDTGFTLGVKVSLFDVSDVRAPRELATWTETDLGSSSAVEWDHRAFLYWPPARLAVLPITSYGDDSFTGAVVLRLGDTRITEAGRIKVERPPERWETGVQTAAVERNVVLGRKWLWSLTESRFQVQALDGLRVSGSAVFRDVDARPELTPF</sequence>
<dbReference type="EMBL" id="CM020618">
    <property type="protein sequence ID" value="KAK1859948.1"/>
    <property type="molecule type" value="Genomic_DNA"/>
</dbReference>
<protein>
    <submittedName>
        <fullName evidence="1">Uncharacterized protein</fullName>
    </submittedName>
</protein>
<gene>
    <name evidence="1" type="ORF">I4F81_002540</name>
</gene>
<proteinExistence type="predicted"/>
<organism evidence="1 2">
    <name type="scientific">Pyropia yezoensis</name>
    <name type="common">Susabi-nori</name>
    <name type="synonym">Porphyra yezoensis</name>
    <dbReference type="NCBI Taxonomy" id="2788"/>
    <lineage>
        <taxon>Eukaryota</taxon>
        <taxon>Rhodophyta</taxon>
        <taxon>Bangiophyceae</taxon>
        <taxon>Bangiales</taxon>
        <taxon>Bangiaceae</taxon>
        <taxon>Pyropia</taxon>
    </lineage>
</organism>